<dbReference type="Pfam" id="PF14289">
    <property type="entry name" value="DUF4369"/>
    <property type="match status" value="1"/>
</dbReference>
<dbReference type="PROSITE" id="PS51257">
    <property type="entry name" value="PROKAR_LIPOPROTEIN"/>
    <property type="match status" value="1"/>
</dbReference>
<accession>A0ABY4HN22</accession>
<dbReference type="EMBL" id="CP090145">
    <property type="protein sequence ID" value="UOX33983.1"/>
    <property type="molecule type" value="Genomic_DNA"/>
</dbReference>
<keyword evidence="3" id="KW-1185">Reference proteome</keyword>
<reference evidence="2" key="1">
    <citation type="submission" date="2021-12" db="EMBL/GenBank/DDBJ databases">
        <authorList>
            <person name="Cha I.-T."/>
            <person name="Lee K.-E."/>
            <person name="Park S.-J."/>
        </authorList>
    </citation>
    <scope>NUCLEOTIDE SEQUENCE</scope>
    <source>
        <strain evidence="2">YSM-43</strain>
    </source>
</reference>
<gene>
    <name evidence="2" type="ORF">LXD69_00355</name>
</gene>
<dbReference type="InterPro" id="IPR025380">
    <property type="entry name" value="DUF4369"/>
</dbReference>
<proteinExistence type="predicted"/>
<name>A0ABY4HN22_9FLAO</name>
<evidence type="ECO:0000313" key="2">
    <source>
        <dbReference type="EMBL" id="UOX33983.1"/>
    </source>
</evidence>
<evidence type="ECO:0000313" key="3">
    <source>
        <dbReference type="Proteomes" id="UP000830454"/>
    </source>
</evidence>
<protein>
    <submittedName>
        <fullName evidence="2">DUF4369 domain-containing protein</fullName>
    </submittedName>
</protein>
<dbReference type="Proteomes" id="UP000830454">
    <property type="component" value="Chromosome"/>
</dbReference>
<reference evidence="2" key="2">
    <citation type="submission" date="2022-04" db="EMBL/GenBank/DDBJ databases">
        <title>Complete Genome Sequence of Flavobacterium sediminilitoris YSM-43, Isolated from a Tidal Sediment.</title>
        <authorList>
            <person name="Lee P.A."/>
        </authorList>
    </citation>
    <scope>NUCLEOTIDE SEQUENCE</scope>
    <source>
        <strain evidence="2">YSM-43</strain>
    </source>
</reference>
<organism evidence="2 3">
    <name type="scientific">Flavobacterium sediminilitoris</name>
    <dbReference type="NCBI Taxonomy" id="2024526"/>
    <lineage>
        <taxon>Bacteria</taxon>
        <taxon>Pseudomonadati</taxon>
        <taxon>Bacteroidota</taxon>
        <taxon>Flavobacteriia</taxon>
        <taxon>Flavobacteriales</taxon>
        <taxon>Flavobacteriaceae</taxon>
        <taxon>Flavobacterium</taxon>
    </lineage>
</organism>
<evidence type="ECO:0000259" key="1">
    <source>
        <dbReference type="Pfam" id="PF14289"/>
    </source>
</evidence>
<dbReference type="RefSeq" id="WP_246916572.1">
    <property type="nucleotide sequence ID" value="NZ_CP090145.1"/>
</dbReference>
<sequence length="238" mass="26866">MKKLLLLGVGLFALVACEKKETPKGSLHLTGNIKGLSQGKLYLKKIEDTTFVTLDSIIIKGNSNFESTVKLKSPEVLYLFLDRGQTNSIDNSLPFFAEPGEMNIDANLKEFYASAKVTGSKNHELLTEFNSYRTKFNEQSLKLVEKKIKEGFNLSEKTADSINDAYQKILTRKYRYTANFAATHSDFEIAPYLALTEIGDINIAYLDTIAKHLTPKITNSKYGKLLTKHIKDRKQNEK</sequence>
<feature type="domain" description="DUF4369" evidence="1">
    <location>
        <begin position="28"/>
        <end position="126"/>
    </location>
</feature>